<comment type="caution">
    <text evidence="3">The sequence shown here is derived from an EMBL/GenBank/DDBJ whole genome shotgun (WGS) entry which is preliminary data.</text>
</comment>
<protein>
    <submittedName>
        <fullName evidence="3">Uncharacterized protein</fullName>
    </submittedName>
</protein>
<gene>
    <name evidence="3" type="ORF">LENED_003857</name>
</gene>
<evidence type="ECO:0000313" key="3">
    <source>
        <dbReference type="EMBL" id="GAW02219.1"/>
    </source>
</evidence>
<dbReference type="Proteomes" id="UP000188533">
    <property type="component" value="Unassembled WGS sequence"/>
</dbReference>
<keyword evidence="2" id="KW-0732">Signal</keyword>
<feature type="chain" id="PRO_5012230667" evidence="2">
    <location>
        <begin position="18"/>
        <end position="178"/>
    </location>
</feature>
<feature type="compositionally biased region" description="Basic and acidic residues" evidence="1">
    <location>
        <begin position="152"/>
        <end position="170"/>
    </location>
</feature>
<name>A0A1Q3E5B7_LENED</name>
<sequence length="178" mass="19468">MHFTCYIILGLVSAAYAVPLSTVYNNMEGASDKSSLSFQARESLPYRKLTSRTEETEPILAKQASHTTSLNSDKNDDHEPIDANNPRPEVSEAKHLTLGFVGESNPETQKNGMSPEAAGPSQTKGSRFGLKTKLKTWRSKLTDRIATSSLTRPEDRSEFILQDVGKDPISEGKGGTSH</sequence>
<evidence type="ECO:0000256" key="2">
    <source>
        <dbReference type="SAM" id="SignalP"/>
    </source>
</evidence>
<feature type="region of interest" description="Disordered" evidence="1">
    <location>
        <begin position="49"/>
        <end position="178"/>
    </location>
</feature>
<dbReference type="AlphaFoldDB" id="A0A1Q3E5B7"/>
<reference evidence="3 4" key="1">
    <citation type="submission" date="2016-08" db="EMBL/GenBank/DDBJ databases">
        <authorList>
            <consortium name="Lentinula edodes genome sequencing consortium"/>
            <person name="Sakamoto Y."/>
            <person name="Nakade K."/>
            <person name="Sato S."/>
            <person name="Yoshida Y."/>
            <person name="Miyazaki K."/>
            <person name="Natsume S."/>
            <person name="Konno N."/>
        </authorList>
    </citation>
    <scope>NUCLEOTIDE SEQUENCE [LARGE SCALE GENOMIC DNA]</scope>
    <source>
        <strain evidence="3 4">NBRC 111202</strain>
    </source>
</reference>
<evidence type="ECO:0000313" key="4">
    <source>
        <dbReference type="Proteomes" id="UP000188533"/>
    </source>
</evidence>
<reference evidence="3 4" key="2">
    <citation type="submission" date="2017-02" db="EMBL/GenBank/DDBJ databases">
        <title>A genome survey and senescence transcriptome analysis in Lentinula edodes.</title>
        <authorList>
            <person name="Sakamoto Y."/>
            <person name="Nakade K."/>
            <person name="Sato S."/>
            <person name="Yoshida Y."/>
            <person name="Miyazaki K."/>
            <person name="Natsume S."/>
            <person name="Konno N."/>
        </authorList>
    </citation>
    <scope>NUCLEOTIDE SEQUENCE [LARGE SCALE GENOMIC DNA]</scope>
    <source>
        <strain evidence="3 4">NBRC 111202</strain>
    </source>
</reference>
<evidence type="ECO:0000256" key="1">
    <source>
        <dbReference type="SAM" id="MobiDB-lite"/>
    </source>
</evidence>
<accession>A0A1Q3E5B7</accession>
<proteinExistence type="predicted"/>
<organism evidence="3 4">
    <name type="scientific">Lentinula edodes</name>
    <name type="common">Shiitake mushroom</name>
    <name type="synonym">Lentinus edodes</name>
    <dbReference type="NCBI Taxonomy" id="5353"/>
    <lineage>
        <taxon>Eukaryota</taxon>
        <taxon>Fungi</taxon>
        <taxon>Dikarya</taxon>
        <taxon>Basidiomycota</taxon>
        <taxon>Agaricomycotina</taxon>
        <taxon>Agaricomycetes</taxon>
        <taxon>Agaricomycetidae</taxon>
        <taxon>Agaricales</taxon>
        <taxon>Marasmiineae</taxon>
        <taxon>Omphalotaceae</taxon>
        <taxon>Lentinula</taxon>
    </lineage>
</organism>
<dbReference type="EMBL" id="BDGU01000089">
    <property type="protein sequence ID" value="GAW02219.1"/>
    <property type="molecule type" value="Genomic_DNA"/>
</dbReference>
<keyword evidence="4" id="KW-1185">Reference proteome</keyword>
<feature type="signal peptide" evidence="2">
    <location>
        <begin position="1"/>
        <end position="17"/>
    </location>
</feature>